<dbReference type="PROSITE" id="PS01081">
    <property type="entry name" value="HTH_TETR_1"/>
    <property type="match status" value="1"/>
</dbReference>
<dbReference type="EMBL" id="JAAXPO010000002">
    <property type="protein sequence ID" value="NKZ18044.1"/>
    <property type="molecule type" value="Genomic_DNA"/>
</dbReference>
<feature type="domain" description="HTH tetR-type" evidence="3">
    <location>
        <begin position="9"/>
        <end position="69"/>
    </location>
</feature>
<evidence type="ECO:0000259" key="3">
    <source>
        <dbReference type="PROSITE" id="PS50977"/>
    </source>
</evidence>
<dbReference type="Proteomes" id="UP000590460">
    <property type="component" value="Unassembled WGS sequence"/>
</dbReference>
<organism evidence="5 6">
    <name type="scientific">Leuconostoc holzapfelii</name>
    <dbReference type="NCBI Taxonomy" id="434464"/>
    <lineage>
        <taxon>Bacteria</taxon>
        <taxon>Bacillati</taxon>
        <taxon>Bacillota</taxon>
        <taxon>Bacilli</taxon>
        <taxon>Lactobacillales</taxon>
        <taxon>Lactobacillaceae</taxon>
        <taxon>Leuconostoc</taxon>
    </lineage>
</organism>
<dbReference type="InterPro" id="IPR001647">
    <property type="entry name" value="HTH_TetR"/>
</dbReference>
<dbReference type="EMBL" id="QVOV01000007">
    <property type="protein sequence ID" value="MCT8389220.1"/>
    <property type="molecule type" value="Genomic_DNA"/>
</dbReference>
<dbReference type="Gene3D" id="1.10.357.10">
    <property type="entry name" value="Tetracycline Repressor, domain 2"/>
    <property type="match status" value="1"/>
</dbReference>
<dbReference type="Gene3D" id="1.10.10.60">
    <property type="entry name" value="Homeodomain-like"/>
    <property type="match status" value="1"/>
</dbReference>
<reference evidence="5 6" key="2">
    <citation type="submission" date="2020-04" db="EMBL/GenBank/DDBJ databases">
        <title>MicrobeNet Type strains.</title>
        <authorList>
            <person name="Nicholson A.C."/>
        </authorList>
    </citation>
    <scope>NUCLEOTIDE SEQUENCE [LARGE SCALE GENOMIC DNA]</scope>
    <source>
        <strain evidence="5 6">CCUG 54536</strain>
    </source>
</reference>
<accession>A0A846ZDG3</accession>
<dbReference type="PRINTS" id="PR00455">
    <property type="entry name" value="HTHTETR"/>
</dbReference>
<dbReference type="SUPFAM" id="SSF46689">
    <property type="entry name" value="Homeodomain-like"/>
    <property type="match status" value="1"/>
</dbReference>
<reference evidence="4 7" key="1">
    <citation type="submission" date="2018-08" db="EMBL/GenBank/DDBJ databases">
        <title>Draft genome sequences of Leuconostoc spp. and Weissella spp. with biocontrol potential.</title>
        <authorList>
            <person name="Lo R."/>
            <person name="Ho V.T.T."/>
            <person name="Turner M.S."/>
        </authorList>
    </citation>
    <scope>NUCLEOTIDE SEQUENCE [LARGE SCALE GENOMIC DNA]</scope>
    <source>
        <strain evidence="4 7">733</strain>
    </source>
</reference>
<keyword evidence="1 2" id="KW-0238">DNA-binding</keyword>
<dbReference type="AlphaFoldDB" id="A0A846ZDG3"/>
<dbReference type="InterPro" id="IPR009057">
    <property type="entry name" value="Homeodomain-like_sf"/>
</dbReference>
<gene>
    <name evidence="4" type="ORF">D0501_03915</name>
    <name evidence="5" type="ORF">HF966_02420</name>
</gene>
<comment type="caution">
    <text evidence="5">The sequence shown here is derived from an EMBL/GenBank/DDBJ whole genome shotgun (WGS) entry which is preliminary data.</text>
</comment>
<evidence type="ECO:0000313" key="6">
    <source>
        <dbReference type="Proteomes" id="UP000590460"/>
    </source>
</evidence>
<evidence type="ECO:0000256" key="2">
    <source>
        <dbReference type="PROSITE-ProRule" id="PRU00335"/>
    </source>
</evidence>
<dbReference type="PANTHER" id="PTHR30055">
    <property type="entry name" value="HTH-TYPE TRANSCRIPTIONAL REGULATOR RUTR"/>
    <property type="match status" value="1"/>
</dbReference>
<dbReference type="PROSITE" id="PS50977">
    <property type="entry name" value="HTH_TETR_2"/>
    <property type="match status" value="1"/>
</dbReference>
<dbReference type="GO" id="GO:0000976">
    <property type="term" value="F:transcription cis-regulatory region binding"/>
    <property type="evidence" value="ECO:0007669"/>
    <property type="project" value="TreeGrafter"/>
</dbReference>
<name>A0A846ZDG3_9LACO</name>
<sequence>METKSQTNAATRDRILAAATEQFLAHGFEQTTTREIAKVLNITQPALYHYFGDKETLFVEVIKLVGEQVANDMLLILAKNYRQPIEQLVDMTKVIVLRHPRDVFTLIHGSFSVLSPGSQQTLGMVFGRYYVAPIARFFDQEALKLRQHVDARMASAFYITSLAPLFSEFHTLTGAQDLTTRVRELLDLILYGVAQR</sequence>
<evidence type="ECO:0000313" key="5">
    <source>
        <dbReference type="EMBL" id="NKZ18044.1"/>
    </source>
</evidence>
<dbReference type="InterPro" id="IPR050109">
    <property type="entry name" value="HTH-type_TetR-like_transc_reg"/>
</dbReference>
<feature type="DNA-binding region" description="H-T-H motif" evidence="2">
    <location>
        <begin position="32"/>
        <end position="51"/>
    </location>
</feature>
<evidence type="ECO:0000313" key="7">
    <source>
        <dbReference type="Proteomes" id="UP001525857"/>
    </source>
</evidence>
<dbReference type="Proteomes" id="UP001525857">
    <property type="component" value="Unassembled WGS sequence"/>
</dbReference>
<dbReference type="RefSeq" id="WP_168676069.1">
    <property type="nucleotide sequence ID" value="NZ_BPKV01000001.1"/>
</dbReference>
<proteinExistence type="predicted"/>
<protein>
    <submittedName>
        <fullName evidence="5">TetR/AcrR family transcriptional regulator</fullName>
    </submittedName>
</protein>
<dbReference type="PANTHER" id="PTHR30055:SF226">
    <property type="entry name" value="HTH-TYPE TRANSCRIPTIONAL REGULATOR PKSA"/>
    <property type="match status" value="1"/>
</dbReference>
<dbReference type="InterPro" id="IPR023772">
    <property type="entry name" value="DNA-bd_HTH_TetR-type_CS"/>
</dbReference>
<evidence type="ECO:0000313" key="4">
    <source>
        <dbReference type="EMBL" id="MCT8389220.1"/>
    </source>
</evidence>
<dbReference type="Pfam" id="PF00440">
    <property type="entry name" value="TetR_N"/>
    <property type="match status" value="1"/>
</dbReference>
<dbReference type="GO" id="GO:0003700">
    <property type="term" value="F:DNA-binding transcription factor activity"/>
    <property type="evidence" value="ECO:0007669"/>
    <property type="project" value="TreeGrafter"/>
</dbReference>
<keyword evidence="7" id="KW-1185">Reference proteome</keyword>
<evidence type="ECO:0000256" key="1">
    <source>
        <dbReference type="ARBA" id="ARBA00023125"/>
    </source>
</evidence>